<organism evidence="1 2">
    <name type="scientific">Gloeothece verrucosa (strain PCC 7822)</name>
    <name type="common">Cyanothece sp. (strain PCC 7822)</name>
    <dbReference type="NCBI Taxonomy" id="497965"/>
    <lineage>
        <taxon>Bacteria</taxon>
        <taxon>Bacillati</taxon>
        <taxon>Cyanobacteriota</taxon>
        <taxon>Cyanophyceae</taxon>
        <taxon>Oscillatoriophycideae</taxon>
        <taxon>Chroococcales</taxon>
        <taxon>Aphanothecaceae</taxon>
        <taxon>Gloeothece</taxon>
        <taxon>Gloeothece verrucosa</taxon>
    </lineage>
</organism>
<dbReference type="Pfam" id="PF03745">
    <property type="entry name" value="DUF309"/>
    <property type="match status" value="1"/>
</dbReference>
<dbReference type="eggNOG" id="COG1547">
    <property type="taxonomic scope" value="Bacteria"/>
</dbReference>
<evidence type="ECO:0000313" key="1">
    <source>
        <dbReference type="EMBL" id="ADN16908.1"/>
    </source>
</evidence>
<accession>E0UIE0</accession>
<dbReference type="OrthoDB" id="165483at2"/>
<gene>
    <name evidence="1" type="ordered locus">Cyan7822_5019</name>
</gene>
<sequence length="133" mass="15124">MLPAALLQAVEEFNEQEFYACHDTLEALWMDSTEPLKTFYQGMLQIAVGCYHLENQNWRGAVILLGEGLRKLNHYQPTYQGIDVESLVLDSQELLQTLQQTGPEQLSQVLEKLNASESRGILPRLPKIVTIDH</sequence>
<dbReference type="AlphaFoldDB" id="E0UIE0"/>
<dbReference type="InterPro" id="IPR005500">
    <property type="entry name" value="DUF309"/>
</dbReference>
<dbReference type="RefSeq" id="WP_013324946.1">
    <property type="nucleotide sequence ID" value="NC_014501.1"/>
</dbReference>
<dbReference type="EMBL" id="CP002198">
    <property type="protein sequence ID" value="ADN16908.1"/>
    <property type="molecule type" value="Genomic_DNA"/>
</dbReference>
<dbReference type="InterPro" id="IPR023203">
    <property type="entry name" value="TTHA0068_sf"/>
</dbReference>
<evidence type="ECO:0000313" key="2">
    <source>
        <dbReference type="Proteomes" id="UP000008206"/>
    </source>
</evidence>
<proteinExistence type="predicted"/>
<dbReference type="Proteomes" id="UP000008206">
    <property type="component" value="Chromosome"/>
</dbReference>
<evidence type="ECO:0008006" key="3">
    <source>
        <dbReference type="Google" id="ProtNLM"/>
    </source>
</evidence>
<dbReference type="STRING" id="497965.Cyan7822_5019"/>
<name>E0UIE0_GLOV7</name>
<reference evidence="2" key="1">
    <citation type="journal article" date="2011" name="MBio">
        <title>Novel metabolic attributes of the genus Cyanothece, comprising a group of unicellular nitrogen-fixing Cyanobacteria.</title>
        <authorList>
            <person name="Bandyopadhyay A."/>
            <person name="Elvitigala T."/>
            <person name="Welsh E."/>
            <person name="Stockel J."/>
            <person name="Liberton M."/>
            <person name="Min H."/>
            <person name="Sherman L.A."/>
            <person name="Pakrasi H.B."/>
        </authorList>
    </citation>
    <scope>NUCLEOTIDE SEQUENCE [LARGE SCALE GENOMIC DNA]</scope>
    <source>
        <strain evidence="2">PCC 7822</strain>
    </source>
</reference>
<dbReference type="PANTHER" id="PTHR34796:SF1">
    <property type="entry name" value="EXPRESSED PROTEIN"/>
    <property type="match status" value="1"/>
</dbReference>
<dbReference type="HOGENOM" id="CLU_125317_1_0_3"/>
<dbReference type="Gene3D" id="1.10.3450.10">
    <property type="entry name" value="TTHA0068-like"/>
    <property type="match status" value="1"/>
</dbReference>
<keyword evidence="2" id="KW-1185">Reference proteome</keyword>
<dbReference type="PANTHER" id="PTHR34796">
    <property type="entry name" value="EXPRESSED PROTEIN"/>
    <property type="match status" value="1"/>
</dbReference>
<protein>
    <recommendedName>
        <fullName evidence="3">DUF309 domain-containing protein</fullName>
    </recommendedName>
</protein>
<dbReference type="KEGG" id="cyj:Cyan7822_5019"/>
<dbReference type="SUPFAM" id="SSF140663">
    <property type="entry name" value="TTHA0068-like"/>
    <property type="match status" value="1"/>
</dbReference>